<evidence type="ECO:0000259" key="1">
    <source>
        <dbReference type="PROSITE" id="PS50181"/>
    </source>
</evidence>
<dbReference type="AlphaFoldDB" id="A0AAV9W6R7"/>
<dbReference type="Gene3D" id="1.20.1280.50">
    <property type="match status" value="1"/>
</dbReference>
<accession>A0AAV9W6R7</accession>
<dbReference type="Pfam" id="PF00646">
    <property type="entry name" value="F-box"/>
    <property type="match status" value="1"/>
</dbReference>
<dbReference type="EMBL" id="JAVHJL010000006">
    <property type="protein sequence ID" value="KAK6502010.1"/>
    <property type="molecule type" value="Genomic_DNA"/>
</dbReference>
<keyword evidence="3" id="KW-1185">Reference proteome</keyword>
<evidence type="ECO:0000313" key="3">
    <source>
        <dbReference type="Proteomes" id="UP001370758"/>
    </source>
</evidence>
<comment type="caution">
    <text evidence="2">The sequence shown here is derived from an EMBL/GenBank/DDBJ whole genome shotgun (WGS) entry which is preliminary data.</text>
</comment>
<proteinExistence type="predicted"/>
<dbReference type="PROSITE" id="PS50181">
    <property type="entry name" value="FBOX"/>
    <property type="match status" value="1"/>
</dbReference>
<reference evidence="2 3" key="1">
    <citation type="submission" date="2023-08" db="EMBL/GenBank/DDBJ databases">
        <authorList>
            <person name="Palmer J.M."/>
        </authorList>
    </citation>
    <scope>NUCLEOTIDE SEQUENCE [LARGE SCALE GENOMIC DNA]</scope>
    <source>
        <strain evidence="2 3">TWF481</strain>
    </source>
</reference>
<dbReference type="InterPro" id="IPR036047">
    <property type="entry name" value="F-box-like_dom_sf"/>
</dbReference>
<gene>
    <name evidence="2" type="ORF">TWF481_009828</name>
</gene>
<organism evidence="2 3">
    <name type="scientific">Arthrobotrys musiformis</name>
    <dbReference type="NCBI Taxonomy" id="47236"/>
    <lineage>
        <taxon>Eukaryota</taxon>
        <taxon>Fungi</taxon>
        <taxon>Dikarya</taxon>
        <taxon>Ascomycota</taxon>
        <taxon>Pezizomycotina</taxon>
        <taxon>Orbiliomycetes</taxon>
        <taxon>Orbiliales</taxon>
        <taxon>Orbiliaceae</taxon>
        <taxon>Arthrobotrys</taxon>
    </lineage>
</organism>
<dbReference type="InterPro" id="IPR001810">
    <property type="entry name" value="F-box_dom"/>
</dbReference>
<dbReference type="SUPFAM" id="SSF81383">
    <property type="entry name" value="F-box domain"/>
    <property type="match status" value="1"/>
</dbReference>
<protein>
    <recommendedName>
        <fullName evidence="1">F-box domain-containing protein</fullName>
    </recommendedName>
</protein>
<dbReference type="SMART" id="SM00256">
    <property type="entry name" value="FBOX"/>
    <property type="match status" value="1"/>
</dbReference>
<evidence type="ECO:0000313" key="2">
    <source>
        <dbReference type="EMBL" id="KAK6502010.1"/>
    </source>
</evidence>
<sequence length="316" mass="35714">MAALADVPLEILDKIMSNLPFFDILSCQEVCTLWQSLFFYNTRKWHYDSVVDATKSPAEGLHRLLKLYSGPGDDLNRAYQLVAFAKGRLLHRYHVYAMDAGIQCKADLGLGCAACQRQQMDGNISGNTILLSDPVVITDSSLLAELLFCRKPTGSNETPQVERTNEEQLFYDWMQSYHISLTNGSGRLTSYSPACDPNGNPKFDTAFIVAQFDLSDSKYADMTVQEFIEDAWDDFKSMLWMKHQETFSSETFSTVTLVLRESETCGAILCWLLCWHGRPFAEDPGTLEDIKDAKPDVLLYLQASEYILKLFNTTPL</sequence>
<dbReference type="Proteomes" id="UP001370758">
    <property type="component" value="Unassembled WGS sequence"/>
</dbReference>
<feature type="domain" description="F-box" evidence="1">
    <location>
        <begin position="1"/>
        <end position="48"/>
    </location>
</feature>
<name>A0AAV9W6R7_9PEZI</name>